<comment type="caution">
    <text evidence="1">The sequence shown here is derived from an EMBL/GenBank/DDBJ whole genome shotgun (WGS) entry which is preliminary data.</text>
</comment>
<reference evidence="1" key="1">
    <citation type="submission" date="2023-03" db="EMBL/GenBank/DDBJ databases">
        <title>Chromosome-level genomes of two armyworms, Mythimna separata and Mythimna loreyi, provide insights into the biosynthesis and reception of sex pheromones.</title>
        <authorList>
            <person name="Zhao H."/>
        </authorList>
    </citation>
    <scope>NUCLEOTIDE SEQUENCE</scope>
    <source>
        <strain evidence="1">BeijingLab</strain>
    </source>
</reference>
<name>A0ACC2QDI8_9NEOP</name>
<sequence length="238" mass="27187">MHFLLHLSVLLLIEGIVQTCGVITREGSVVASDIADWLATNGTTWHFIPPRSPNLVGLWEAGVKSTKHHLKRVIGNSTLTFEEMTTLLCQIEACLNSRPIAQISSSPEDSYPLIPGHFLVGEPLVLVPDTNYEHVNMSTLKRWHFTQRLMQDFWRRWSHKYLTQLQHRYKRSHITPEPKVGDIVLVKADDLPPARWLYGIITDKHIGMDNLTRFVSLKCKDCIIKRPVSKLIILPVTI</sequence>
<accession>A0ACC2QDI8</accession>
<protein>
    <submittedName>
        <fullName evidence="1">Uncharacterized protein</fullName>
    </submittedName>
</protein>
<gene>
    <name evidence="1" type="ORF">PYW08_007390</name>
</gene>
<evidence type="ECO:0000313" key="2">
    <source>
        <dbReference type="Proteomes" id="UP001231649"/>
    </source>
</evidence>
<dbReference type="Proteomes" id="UP001231649">
    <property type="component" value="Chromosome 20"/>
</dbReference>
<organism evidence="1 2">
    <name type="scientific">Mythimna loreyi</name>
    <dbReference type="NCBI Taxonomy" id="667449"/>
    <lineage>
        <taxon>Eukaryota</taxon>
        <taxon>Metazoa</taxon>
        <taxon>Ecdysozoa</taxon>
        <taxon>Arthropoda</taxon>
        <taxon>Hexapoda</taxon>
        <taxon>Insecta</taxon>
        <taxon>Pterygota</taxon>
        <taxon>Neoptera</taxon>
        <taxon>Endopterygota</taxon>
        <taxon>Lepidoptera</taxon>
        <taxon>Glossata</taxon>
        <taxon>Ditrysia</taxon>
        <taxon>Noctuoidea</taxon>
        <taxon>Noctuidae</taxon>
        <taxon>Noctuinae</taxon>
        <taxon>Hadenini</taxon>
        <taxon>Mythimna</taxon>
    </lineage>
</organism>
<proteinExistence type="predicted"/>
<dbReference type="EMBL" id="CM056796">
    <property type="protein sequence ID" value="KAJ8713770.1"/>
    <property type="molecule type" value="Genomic_DNA"/>
</dbReference>
<evidence type="ECO:0000313" key="1">
    <source>
        <dbReference type="EMBL" id="KAJ8713770.1"/>
    </source>
</evidence>
<keyword evidence="2" id="KW-1185">Reference proteome</keyword>